<keyword evidence="3" id="KW-0540">Nuclease</keyword>
<accession>A0A8C9XJU6</accession>
<dbReference type="GO" id="GO:0004519">
    <property type="term" value="F:endonuclease activity"/>
    <property type="evidence" value="ECO:0007669"/>
    <property type="project" value="UniProtKB-KW"/>
</dbReference>
<evidence type="ECO:0000256" key="5">
    <source>
        <dbReference type="ARBA" id="ARBA00022801"/>
    </source>
</evidence>
<dbReference type="Proteomes" id="UP000694568">
    <property type="component" value="Unplaced"/>
</dbReference>
<evidence type="ECO:0000313" key="7">
    <source>
        <dbReference type="Ensembl" id="ENSSLUP00000010863.1"/>
    </source>
</evidence>
<dbReference type="Gene3D" id="2.30.30.850">
    <property type="match status" value="1"/>
</dbReference>
<protein>
    <recommendedName>
        <fullName evidence="6">Murine leukemia virus integrase C-terminal domain-containing protein</fullName>
    </recommendedName>
</protein>
<evidence type="ECO:0000256" key="1">
    <source>
        <dbReference type="ARBA" id="ARBA00022679"/>
    </source>
</evidence>
<dbReference type="Pfam" id="PF18697">
    <property type="entry name" value="MLVIN_C"/>
    <property type="match status" value="1"/>
</dbReference>
<organism evidence="7 8">
    <name type="scientific">Sander lucioperca</name>
    <name type="common">Pike-perch</name>
    <name type="synonym">Perca lucioperca</name>
    <dbReference type="NCBI Taxonomy" id="283035"/>
    <lineage>
        <taxon>Eukaryota</taxon>
        <taxon>Metazoa</taxon>
        <taxon>Chordata</taxon>
        <taxon>Craniata</taxon>
        <taxon>Vertebrata</taxon>
        <taxon>Euteleostomi</taxon>
        <taxon>Actinopterygii</taxon>
        <taxon>Neopterygii</taxon>
        <taxon>Teleostei</taxon>
        <taxon>Neoteleostei</taxon>
        <taxon>Acanthomorphata</taxon>
        <taxon>Eupercaria</taxon>
        <taxon>Perciformes</taxon>
        <taxon>Percoidei</taxon>
        <taxon>Percidae</taxon>
        <taxon>Luciopercinae</taxon>
        <taxon>Sander</taxon>
    </lineage>
</organism>
<keyword evidence="8" id="KW-1185">Reference proteome</keyword>
<name>A0A8C9XJU6_SANLU</name>
<evidence type="ECO:0000256" key="2">
    <source>
        <dbReference type="ARBA" id="ARBA00022695"/>
    </source>
</evidence>
<dbReference type="GO" id="GO:0016787">
    <property type="term" value="F:hydrolase activity"/>
    <property type="evidence" value="ECO:0007669"/>
    <property type="project" value="UniProtKB-KW"/>
</dbReference>
<keyword evidence="2" id="KW-0548">Nucleotidyltransferase</keyword>
<dbReference type="GeneTree" id="ENSGT01120000272213"/>
<keyword evidence="4" id="KW-0255">Endonuclease</keyword>
<sequence>MDKSTSNCAYVHEDVSAALPQPAEGPLHQLQPGDFVVVKDFRRKNWQSKRWQGPYQILLTTHTAVKAAERASWIHAAHCRKVPDPGEGAGFLEPATSDELIPALAAHTLINQSQ</sequence>
<dbReference type="AlphaFoldDB" id="A0A8C9XJU6"/>
<keyword evidence="5" id="KW-0378">Hydrolase</keyword>
<keyword evidence="1" id="KW-0808">Transferase</keyword>
<proteinExistence type="predicted"/>
<feature type="domain" description="Murine leukemia virus integrase C-terminal" evidence="6">
    <location>
        <begin position="28"/>
        <end position="82"/>
    </location>
</feature>
<dbReference type="Ensembl" id="ENSSLUT00000011247.1">
    <property type="protein sequence ID" value="ENSSLUP00000010863.1"/>
    <property type="gene ID" value="ENSSLUG00000005166.1"/>
</dbReference>
<dbReference type="InterPro" id="IPR040643">
    <property type="entry name" value="MLVIN_C"/>
</dbReference>
<dbReference type="GO" id="GO:0016779">
    <property type="term" value="F:nucleotidyltransferase activity"/>
    <property type="evidence" value="ECO:0007669"/>
    <property type="project" value="UniProtKB-KW"/>
</dbReference>
<reference evidence="7" key="1">
    <citation type="submission" date="2025-08" db="UniProtKB">
        <authorList>
            <consortium name="Ensembl"/>
        </authorList>
    </citation>
    <scope>IDENTIFICATION</scope>
</reference>
<evidence type="ECO:0000256" key="4">
    <source>
        <dbReference type="ARBA" id="ARBA00022759"/>
    </source>
</evidence>
<evidence type="ECO:0000259" key="6">
    <source>
        <dbReference type="Pfam" id="PF18697"/>
    </source>
</evidence>
<evidence type="ECO:0000313" key="8">
    <source>
        <dbReference type="Proteomes" id="UP000694568"/>
    </source>
</evidence>
<reference evidence="7" key="2">
    <citation type="submission" date="2025-09" db="UniProtKB">
        <authorList>
            <consortium name="Ensembl"/>
        </authorList>
    </citation>
    <scope>IDENTIFICATION</scope>
</reference>
<evidence type="ECO:0000256" key="3">
    <source>
        <dbReference type="ARBA" id="ARBA00022722"/>
    </source>
</evidence>